<organism evidence="2 3">
    <name type="scientific">Fusarium avenaceum</name>
    <dbReference type="NCBI Taxonomy" id="40199"/>
    <lineage>
        <taxon>Eukaryota</taxon>
        <taxon>Fungi</taxon>
        <taxon>Dikarya</taxon>
        <taxon>Ascomycota</taxon>
        <taxon>Pezizomycotina</taxon>
        <taxon>Sordariomycetes</taxon>
        <taxon>Hypocreomycetidae</taxon>
        <taxon>Hypocreales</taxon>
        <taxon>Nectriaceae</taxon>
        <taxon>Fusarium</taxon>
        <taxon>Fusarium tricinctum species complex</taxon>
    </lineage>
</organism>
<gene>
    <name evidence="2" type="ORF">KAF25_007566</name>
</gene>
<feature type="signal peptide" evidence="1">
    <location>
        <begin position="1"/>
        <end position="23"/>
    </location>
</feature>
<feature type="chain" id="PRO_5040325153" description="Hydrophobin" evidence="1">
    <location>
        <begin position="24"/>
        <end position="95"/>
    </location>
</feature>
<keyword evidence="3" id="KW-1185">Reference proteome</keyword>
<name>A0A9P7H334_9HYPO</name>
<comment type="caution">
    <text evidence="2">The sequence shown here is derived from an EMBL/GenBank/DDBJ whole genome shotgun (WGS) entry which is preliminary data.</text>
</comment>
<evidence type="ECO:0008006" key="4">
    <source>
        <dbReference type="Google" id="ProtNLM"/>
    </source>
</evidence>
<reference evidence="2" key="1">
    <citation type="submission" date="2021-04" db="EMBL/GenBank/DDBJ databases">
        <title>Draft genome of Fusarium avenaceum strain F156N33, isolated from an atmospheric sample in Virginia.</title>
        <authorList>
            <person name="Yang S."/>
            <person name="Vinatzer B.A."/>
            <person name="Coleman J."/>
        </authorList>
    </citation>
    <scope>NUCLEOTIDE SEQUENCE</scope>
    <source>
        <strain evidence="2">F156N33</strain>
    </source>
</reference>
<keyword evidence="1" id="KW-0732">Signal</keyword>
<dbReference type="EMBL" id="JAGPUO010000013">
    <property type="protein sequence ID" value="KAG5659013.1"/>
    <property type="molecule type" value="Genomic_DNA"/>
</dbReference>
<proteinExistence type="predicted"/>
<evidence type="ECO:0000313" key="3">
    <source>
        <dbReference type="Proteomes" id="UP000782241"/>
    </source>
</evidence>
<dbReference type="Proteomes" id="UP000782241">
    <property type="component" value="Unassembled WGS sequence"/>
</dbReference>
<sequence>MFPINHFVILFAASAFALPGNQAGCVTEPPTTTPTPEQTFDCDYSYCDESKISWCFHFVPFTTINPTLGPMPGETRVSIGTCGPASVAPAPAPAY</sequence>
<evidence type="ECO:0000313" key="2">
    <source>
        <dbReference type="EMBL" id="KAG5659013.1"/>
    </source>
</evidence>
<dbReference type="AlphaFoldDB" id="A0A9P7H334"/>
<accession>A0A9P7H334</accession>
<evidence type="ECO:0000256" key="1">
    <source>
        <dbReference type="SAM" id="SignalP"/>
    </source>
</evidence>
<protein>
    <recommendedName>
        <fullName evidence="4">Hydrophobin</fullName>
    </recommendedName>
</protein>